<reference evidence="3 4" key="1">
    <citation type="submission" date="2018-06" db="EMBL/GenBank/DDBJ databases">
        <authorList>
            <consortium name="Pathogen Informatics"/>
            <person name="Doyle S."/>
        </authorList>
    </citation>
    <scope>NUCLEOTIDE SEQUENCE [LARGE SCALE GENOMIC DNA]</scope>
    <source>
        <strain evidence="3 4">NCTC12410</strain>
    </source>
</reference>
<gene>
    <name evidence="2" type="ORF">F4V45_06955</name>
    <name evidence="3" type="ORF">NCTC12410_02036</name>
</gene>
<proteinExistence type="predicted"/>
<dbReference type="EMBL" id="VXKE01000020">
    <property type="protein sequence ID" value="KAA8708172.1"/>
    <property type="molecule type" value="Genomic_DNA"/>
</dbReference>
<evidence type="ECO:0000313" key="3">
    <source>
        <dbReference type="EMBL" id="STP06497.1"/>
    </source>
</evidence>
<evidence type="ECO:0000313" key="2">
    <source>
        <dbReference type="EMBL" id="KAA8708172.1"/>
    </source>
</evidence>
<sequence>MKRTLVKIGIFMMLAQVYLYGAFGANLKNAIQTEVNSTGDIVISVIHMIVGIIGGLMICFIAIAAKLKPEMIKDNMKFIIWVAIITGVLWGVTNNGVSVFQ</sequence>
<protein>
    <submittedName>
        <fullName evidence="3">Uncharacterized protein</fullName>
    </submittedName>
</protein>
<dbReference type="AlphaFoldDB" id="A0A377JLQ0"/>
<feature type="transmembrane region" description="Helical" evidence="1">
    <location>
        <begin position="5"/>
        <end position="21"/>
    </location>
</feature>
<dbReference type="EMBL" id="UGHV01000004">
    <property type="protein sequence ID" value="STP06497.1"/>
    <property type="molecule type" value="Genomic_DNA"/>
</dbReference>
<organism evidence="3 4">
    <name type="scientific">Helicobacter canis</name>
    <dbReference type="NCBI Taxonomy" id="29419"/>
    <lineage>
        <taxon>Bacteria</taxon>
        <taxon>Pseudomonadati</taxon>
        <taxon>Campylobacterota</taxon>
        <taxon>Epsilonproteobacteria</taxon>
        <taxon>Campylobacterales</taxon>
        <taxon>Helicobacteraceae</taxon>
        <taxon>Helicobacter</taxon>
    </lineage>
</organism>
<feature type="transmembrane region" description="Helical" evidence="1">
    <location>
        <begin position="76"/>
        <end position="93"/>
    </location>
</feature>
<name>A0A377JLQ0_9HELI</name>
<evidence type="ECO:0000313" key="5">
    <source>
        <dbReference type="Proteomes" id="UP000323707"/>
    </source>
</evidence>
<reference evidence="2 5" key="2">
    <citation type="submission" date="2019-09" db="EMBL/GenBank/DDBJ databases">
        <title>Draft genome sequence of various Type strains from the CCUG.</title>
        <authorList>
            <person name="Pineiro-Iglesias B."/>
            <person name="Tunovic T."/>
            <person name="Unosson C."/>
            <person name="Inganas E."/>
            <person name="Ohlen M."/>
            <person name="Cardew S."/>
            <person name="Jensie-Markopoulos S."/>
            <person name="Salva-Serra F."/>
            <person name="Jaen-Luchoro D."/>
            <person name="Karlsson R."/>
            <person name="Svensson-Stadler L."/>
            <person name="Chun J."/>
            <person name="Moore E."/>
        </authorList>
    </citation>
    <scope>NUCLEOTIDE SEQUENCE [LARGE SCALE GENOMIC DNA]</scope>
    <source>
        <strain evidence="2 5">CCUG 32756T</strain>
    </source>
</reference>
<dbReference type="RefSeq" id="WP_115012464.1">
    <property type="nucleotide sequence ID" value="NZ_UGHV01000004.1"/>
</dbReference>
<feature type="transmembrane region" description="Helical" evidence="1">
    <location>
        <begin position="41"/>
        <end position="64"/>
    </location>
</feature>
<dbReference type="OrthoDB" id="5324985at2"/>
<evidence type="ECO:0000256" key="1">
    <source>
        <dbReference type="SAM" id="Phobius"/>
    </source>
</evidence>
<evidence type="ECO:0000313" key="4">
    <source>
        <dbReference type="Proteomes" id="UP000254841"/>
    </source>
</evidence>
<keyword evidence="1" id="KW-0812">Transmembrane</keyword>
<keyword evidence="1" id="KW-0472">Membrane</keyword>
<accession>A0A377JLQ0</accession>
<dbReference type="Proteomes" id="UP000323707">
    <property type="component" value="Unassembled WGS sequence"/>
</dbReference>
<keyword evidence="1" id="KW-1133">Transmembrane helix</keyword>
<dbReference type="Proteomes" id="UP000254841">
    <property type="component" value="Unassembled WGS sequence"/>
</dbReference>